<evidence type="ECO:0000256" key="1">
    <source>
        <dbReference type="ARBA" id="ARBA00022614"/>
    </source>
</evidence>
<keyword evidence="1" id="KW-0433">Leucine-rich repeat</keyword>
<proteinExistence type="predicted"/>
<dbReference type="PROSITE" id="PS51450">
    <property type="entry name" value="LRR"/>
    <property type="match status" value="4"/>
</dbReference>
<feature type="compositionally biased region" description="Polar residues" evidence="3">
    <location>
        <begin position="708"/>
        <end position="726"/>
    </location>
</feature>
<feature type="compositionally biased region" description="Polar residues" evidence="3">
    <location>
        <begin position="25"/>
        <end position="38"/>
    </location>
</feature>
<feature type="region of interest" description="Disordered" evidence="3">
    <location>
        <begin position="1"/>
        <end position="53"/>
    </location>
</feature>
<dbReference type="FunFam" id="3.80.10.10:FF:000320">
    <property type="entry name" value="Protein phosphatase 1 regulatory subunit pprA"/>
    <property type="match status" value="1"/>
</dbReference>
<dbReference type="PANTHER" id="PTHR15454:SF37">
    <property type="entry name" value="OUTER ARM DYNEIN LIGHT CHAIN 1 PROTEIN"/>
    <property type="match status" value="1"/>
</dbReference>
<feature type="compositionally biased region" description="Basic and acidic residues" evidence="3">
    <location>
        <begin position="665"/>
        <end position="674"/>
    </location>
</feature>
<dbReference type="SUPFAM" id="SSF52075">
    <property type="entry name" value="Outer arm dynein light chain 1"/>
    <property type="match status" value="1"/>
</dbReference>
<dbReference type="OrthoDB" id="1904536at2759"/>
<gene>
    <name evidence="4" type="ORF">CBR_g13023</name>
</gene>
<feature type="region of interest" description="Disordered" evidence="3">
    <location>
        <begin position="754"/>
        <end position="774"/>
    </location>
</feature>
<evidence type="ECO:0000313" key="4">
    <source>
        <dbReference type="EMBL" id="GBG73304.1"/>
    </source>
</evidence>
<sequence length="1409" mass="149366">MGATVSGGVGTHHAGAVPSDKRLQQRTPGRSWPPSSQMEGMFSIPDGGREGALSAAPVGAAAHEVESVGRLEAFHPIRDDNSSKTPQMRTQPLAISSSGLDVATAVQHRGSPHATTTLQFSTRPDAAAAAAVEHHLTSHGYGHAVVSDVVERMDAGWRYGSPSKIEATRRLSSSLGRGTGGPRGGPQRAVEQIWPLTTDASSADLLVNADDDLAVEKATTGDGHGRPSSSSGVDGGALAAADCISCVAASAADLGTAENAAAEDGGGLGDDEGGHASDRDYESEAKSRRVFSELSESEAIVGELIPDRGSIMYYEETEGRGGCLGQHVGNDERKSRTTPTTIGREGYLREAVSSASDPGGYCARSDGHGAAGMAALYSHQEMEDETSAYLMSHDVENATTFLSREEEDLGAIASSDSVVSLGELTIVSSPKAATDGGLNLDLERRTRRDARSCSTRDAEGSVVDSMVGFTAMASACALPVDEDGEGEEEEEANRSIEEVCSLQAVTDDEGMNTKKYYESSKEEGEAELRSYPTDEQQLELASAAEEVGMGDLRSDPGPCREMNGSDGSDAPIGVQDAGKIIHDSGAMDLAFPLAEGGSTEVPDWSSNSFPREVEPRAINGLGRQIPEEPSVKGGAAAAAAAAVSSSKRRTWWKSLFGSMKGSANGKDREEHQEQRQGNQHSNQGLNLRWKVGSGNPLHGKEGGDTDTAPASNVSTRSESGVAGTVSSKLGWSSDRKKVGAGHWFKWEKGDRPSVVETAPATASQSGRTGGDRNTHFLLGRCGSGILLDERNVKGAQLGGAREERSVSVQSAPNLLALIAKEQMPVQPPPTPSSVLAPASLESRSSWLDLKAIENASASAGAIRKTWVMEWLDRLDVSPGAWDVPEEDVIHEEIESSSTRPAVEKRMGTVGNLQGEGAAVKKAQWKRSLSLNSLTEKNVAESRAVAHVAGGADGGGLGTKDSATVADMDAAAAILQHLDKTANAVAISGQSLKLVPAFGAFSNLRNLDLSRNSIARILPGSLPRSLHVLDLSYNKLSVIEGLRDLTRLQVLKLSFNRIVRIGHGLSSCTSLRELYLQYNKISEIEGLHRLLKLTVLDLSHNKLTSMKALGQLAANYKSLQALSLKGNPIVTNVSGEPFRKFIMGLVPHLLYLNQELIKPIPGRDGLNESLAKTVLGPTGYNTQRASRPRKYHRSSQTGHSKVHSSSSGHQSRSASQSGGQDNNARRHKSSTTKASKQSQGSSAKHLHNGSLARHAVGLIHPHDQQQYQDGHYYGQQADEVERAESMPVKAVNIANEGLHIARPIKHVKSESALASATGNYPPDSFSQDGEACGFEFSTEHRPSEVCMDDVHTMWGNHLYAVGSFSHWNRQGRAEMPDVEGEVANHAAFPTMQVRVPCTVGLGPVGSVMAS</sequence>
<dbReference type="Pfam" id="PF13855">
    <property type="entry name" value="LRR_8"/>
    <property type="match status" value="1"/>
</dbReference>
<feature type="compositionally biased region" description="Basic and acidic residues" evidence="3">
    <location>
        <begin position="272"/>
        <end position="288"/>
    </location>
</feature>
<protein>
    <recommendedName>
        <fullName evidence="6">Outer arm dynein light chain 1 protein</fullName>
    </recommendedName>
</protein>
<feature type="compositionally biased region" description="Gly residues" evidence="3">
    <location>
        <begin position="1"/>
        <end position="10"/>
    </location>
</feature>
<dbReference type="Proteomes" id="UP000265515">
    <property type="component" value="Unassembled WGS sequence"/>
</dbReference>
<dbReference type="Pfam" id="PF00560">
    <property type="entry name" value="LRR_1"/>
    <property type="match status" value="1"/>
</dbReference>
<feature type="region of interest" description="Disordered" evidence="3">
    <location>
        <begin position="657"/>
        <end position="726"/>
    </location>
</feature>
<dbReference type="PANTHER" id="PTHR15454">
    <property type="entry name" value="NISCHARIN RELATED"/>
    <property type="match status" value="1"/>
</dbReference>
<dbReference type="InterPro" id="IPR032675">
    <property type="entry name" value="LRR_dom_sf"/>
</dbReference>
<dbReference type="Gramene" id="GBG73304">
    <property type="protein sequence ID" value="GBG73304"/>
    <property type="gene ID" value="CBR_g13023"/>
</dbReference>
<accession>A0A388KTB5</accession>
<dbReference type="EMBL" id="BFEA01000180">
    <property type="protein sequence ID" value="GBG73304.1"/>
    <property type="molecule type" value="Genomic_DNA"/>
</dbReference>
<feature type="region of interest" description="Disordered" evidence="3">
    <location>
        <begin position="1174"/>
        <end position="1245"/>
    </location>
</feature>
<feature type="compositionally biased region" description="Polar residues" evidence="3">
    <location>
        <begin position="675"/>
        <end position="685"/>
    </location>
</feature>
<comment type="caution">
    <text evidence="4">The sequence shown here is derived from an EMBL/GenBank/DDBJ whole genome shotgun (WGS) entry which is preliminary data.</text>
</comment>
<feature type="compositionally biased region" description="Low complexity" evidence="3">
    <location>
        <begin position="1193"/>
        <end position="1219"/>
    </location>
</feature>
<evidence type="ECO:0000256" key="3">
    <source>
        <dbReference type="SAM" id="MobiDB-lite"/>
    </source>
</evidence>
<dbReference type="SMART" id="SM00369">
    <property type="entry name" value="LRR_TYP"/>
    <property type="match status" value="4"/>
</dbReference>
<dbReference type="STRING" id="69332.A0A388KTB5"/>
<keyword evidence="5" id="KW-1185">Reference proteome</keyword>
<feature type="region of interest" description="Disordered" evidence="3">
    <location>
        <begin position="168"/>
        <end position="187"/>
    </location>
</feature>
<dbReference type="InterPro" id="IPR001611">
    <property type="entry name" value="Leu-rich_rpt"/>
</dbReference>
<evidence type="ECO:0000313" key="5">
    <source>
        <dbReference type="Proteomes" id="UP000265515"/>
    </source>
</evidence>
<dbReference type="Gene3D" id="3.80.10.10">
    <property type="entry name" value="Ribonuclease Inhibitor"/>
    <property type="match status" value="2"/>
</dbReference>
<evidence type="ECO:0008006" key="6">
    <source>
        <dbReference type="Google" id="ProtNLM"/>
    </source>
</evidence>
<reference evidence="4 5" key="1">
    <citation type="journal article" date="2018" name="Cell">
        <title>The Chara Genome: Secondary Complexity and Implications for Plant Terrestrialization.</title>
        <authorList>
            <person name="Nishiyama T."/>
            <person name="Sakayama H."/>
            <person name="Vries J.D."/>
            <person name="Buschmann H."/>
            <person name="Saint-Marcoux D."/>
            <person name="Ullrich K.K."/>
            <person name="Haas F.B."/>
            <person name="Vanderstraeten L."/>
            <person name="Becker D."/>
            <person name="Lang D."/>
            <person name="Vosolsobe S."/>
            <person name="Rombauts S."/>
            <person name="Wilhelmsson P.K.I."/>
            <person name="Janitza P."/>
            <person name="Kern R."/>
            <person name="Heyl A."/>
            <person name="Rumpler F."/>
            <person name="Villalobos L.I.A.C."/>
            <person name="Clay J.M."/>
            <person name="Skokan R."/>
            <person name="Toyoda A."/>
            <person name="Suzuki Y."/>
            <person name="Kagoshima H."/>
            <person name="Schijlen E."/>
            <person name="Tajeshwar N."/>
            <person name="Catarino B."/>
            <person name="Hetherington A.J."/>
            <person name="Saltykova A."/>
            <person name="Bonnot C."/>
            <person name="Breuninger H."/>
            <person name="Symeonidi A."/>
            <person name="Radhakrishnan G.V."/>
            <person name="Van Nieuwerburgh F."/>
            <person name="Deforce D."/>
            <person name="Chang C."/>
            <person name="Karol K.G."/>
            <person name="Hedrich R."/>
            <person name="Ulvskov P."/>
            <person name="Glockner G."/>
            <person name="Delwiche C.F."/>
            <person name="Petrasek J."/>
            <person name="Van de Peer Y."/>
            <person name="Friml J."/>
            <person name="Beilby M."/>
            <person name="Dolan L."/>
            <person name="Kohara Y."/>
            <person name="Sugano S."/>
            <person name="Fujiyama A."/>
            <person name="Delaux P.-M."/>
            <person name="Quint M."/>
            <person name="TheiBen G."/>
            <person name="Hagemann M."/>
            <person name="Harholt J."/>
            <person name="Dunand C."/>
            <person name="Zachgo S."/>
            <person name="Langdale J."/>
            <person name="Maumus F."/>
            <person name="Straeten D.V.D."/>
            <person name="Gould S.B."/>
            <person name="Rensing S.A."/>
        </authorList>
    </citation>
    <scope>NUCLEOTIDE SEQUENCE [LARGE SCALE GENOMIC DNA]</scope>
    <source>
        <strain evidence="4 5">S276</strain>
    </source>
</reference>
<organism evidence="4 5">
    <name type="scientific">Chara braunii</name>
    <name type="common">Braun's stonewort</name>
    <dbReference type="NCBI Taxonomy" id="69332"/>
    <lineage>
        <taxon>Eukaryota</taxon>
        <taxon>Viridiplantae</taxon>
        <taxon>Streptophyta</taxon>
        <taxon>Charophyceae</taxon>
        <taxon>Charales</taxon>
        <taxon>Characeae</taxon>
        <taxon>Chara</taxon>
    </lineage>
</organism>
<keyword evidence="2" id="KW-0677">Repeat</keyword>
<name>A0A388KTB5_CHABU</name>
<feature type="region of interest" description="Disordered" evidence="3">
    <location>
        <begin position="260"/>
        <end position="288"/>
    </location>
</feature>
<dbReference type="GO" id="GO:0005737">
    <property type="term" value="C:cytoplasm"/>
    <property type="evidence" value="ECO:0007669"/>
    <property type="project" value="TreeGrafter"/>
</dbReference>
<evidence type="ECO:0000256" key="2">
    <source>
        <dbReference type="ARBA" id="ARBA00022737"/>
    </source>
</evidence>
<dbReference type="InterPro" id="IPR003591">
    <property type="entry name" value="Leu-rich_rpt_typical-subtyp"/>
</dbReference>
<feature type="compositionally biased region" description="Low complexity" evidence="3">
    <location>
        <begin position="1230"/>
        <end position="1242"/>
    </location>
</feature>
<dbReference type="SMART" id="SM00365">
    <property type="entry name" value="LRR_SD22"/>
    <property type="match status" value="5"/>
</dbReference>